<protein>
    <submittedName>
        <fullName evidence="1">Uncharacterized protein</fullName>
    </submittedName>
</protein>
<dbReference type="Proteomes" id="UP001552299">
    <property type="component" value="Unassembled WGS sequence"/>
</dbReference>
<organism evidence="1 2">
    <name type="scientific">Dendrobium thyrsiflorum</name>
    <name type="common">Pinecone-like raceme dendrobium</name>
    <name type="synonym">Orchid</name>
    <dbReference type="NCBI Taxonomy" id="117978"/>
    <lineage>
        <taxon>Eukaryota</taxon>
        <taxon>Viridiplantae</taxon>
        <taxon>Streptophyta</taxon>
        <taxon>Embryophyta</taxon>
        <taxon>Tracheophyta</taxon>
        <taxon>Spermatophyta</taxon>
        <taxon>Magnoliopsida</taxon>
        <taxon>Liliopsida</taxon>
        <taxon>Asparagales</taxon>
        <taxon>Orchidaceae</taxon>
        <taxon>Epidendroideae</taxon>
        <taxon>Malaxideae</taxon>
        <taxon>Dendrobiinae</taxon>
        <taxon>Dendrobium</taxon>
    </lineage>
</organism>
<evidence type="ECO:0000313" key="2">
    <source>
        <dbReference type="Proteomes" id="UP001552299"/>
    </source>
</evidence>
<proteinExistence type="predicted"/>
<evidence type="ECO:0000313" key="1">
    <source>
        <dbReference type="EMBL" id="KAL0909734.1"/>
    </source>
</evidence>
<comment type="caution">
    <text evidence="1">The sequence shown here is derived from an EMBL/GenBank/DDBJ whole genome shotgun (WGS) entry which is preliminary data.</text>
</comment>
<name>A0ABD0UAD2_DENTH</name>
<dbReference type="AlphaFoldDB" id="A0ABD0UAD2"/>
<accession>A0ABD0UAD2</accession>
<keyword evidence="2" id="KW-1185">Reference proteome</keyword>
<dbReference type="EMBL" id="JANQDX010000016">
    <property type="protein sequence ID" value="KAL0909734.1"/>
    <property type="molecule type" value="Genomic_DNA"/>
</dbReference>
<sequence>MEEQMRLYIRLAMEDGGFHLRTSMDNNMYNLINVTRFPSFDTSARMRRKHMQERNLEKQAISTAQTKCSIATTFVSHRGREDQLVNPYNLLKAKREQLKDERRRKGEAIPVAEGEGVGEVQGRTCRKEIGGVGARPGAETGLG</sequence>
<reference evidence="1 2" key="1">
    <citation type="journal article" date="2024" name="Plant Biotechnol. J.">
        <title>Dendrobium thyrsiflorum genome and its molecular insights into genes involved in important horticultural traits.</title>
        <authorList>
            <person name="Chen B."/>
            <person name="Wang J.Y."/>
            <person name="Zheng P.J."/>
            <person name="Li K.L."/>
            <person name="Liang Y.M."/>
            <person name="Chen X.F."/>
            <person name="Zhang C."/>
            <person name="Zhao X."/>
            <person name="He X."/>
            <person name="Zhang G.Q."/>
            <person name="Liu Z.J."/>
            <person name="Xu Q."/>
        </authorList>
    </citation>
    <scope>NUCLEOTIDE SEQUENCE [LARGE SCALE GENOMIC DNA]</scope>
    <source>
        <strain evidence="1">GZMU011</strain>
    </source>
</reference>
<gene>
    <name evidence="1" type="ORF">M5K25_020629</name>
</gene>